<dbReference type="Proteomes" id="UP000006242">
    <property type="component" value="Unassembled WGS sequence"/>
</dbReference>
<dbReference type="eggNOG" id="ENOG5032EC2">
    <property type="taxonomic scope" value="Bacteria"/>
</dbReference>
<evidence type="ECO:0000256" key="1">
    <source>
        <dbReference type="SAM" id="SignalP"/>
    </source>
</evidence>
<protein>
    <recommendedName>
        <fullName evidence="4">DUF2380 domain-containing protein</fullName>
    </recommendedName>
</protein>
<feature type="signal peptide" evidence="1">
    <location>
        <begin position="1"/>
        <end position="30"/>
    </location>
</feature>
<dbReference type="RefSeq" id="WP_021031750.1">
    <property type="nucleotide sequence ID" value="NZ_AFNV02000018.1"/>
</dbReference>
<dbReference type="EMBL" id="AFNV02000018">
    <property type="protein sequence ID" value="ERJ18485.1"/>
    <property type="molecule type" value="Genomic_DNA"/>
</dbReference>
<dbReference type="AlphaFoldDB" id="U2EKK8"/>
<keyword evidence="3" id="KW-1185">Reference proteome</keyword>
<sequence length="195" mass="21043">MTTKRPGWALAAWVTLGFAAAAATTGTAVAAEARTLVVLPFDMVDTSLQGELNHGPLADDVARLKRTEAVVQRALAARDEFDILPREPIAGQIEQAQQSYRYLYACNGCEIDLGRDAGAELVLTGWVQKVSNLIININATLYDVERGEAVGGASVDMRGNTHSTWRAAALYLVNHSLPANYHSRQAPEQRDSAPP</sequence>
<reference evidence="2 3" key="2">
    <citation type="journal article" date="2013" name="PLoS ONE">
        <title>INDIGO - INtegrated Data Warehouse of MIcrobial GenOmes with Examples from the Red Sea Extremophiles.</title>
        <authorList>
            <person name="Alam I."/>
            <person name="Antunes A."/>
            <person name="Kamau A.A."/>
            <person name="Ba Alawi W."/>
            <person name="Kalkatawi M."/>
            <person name="Stingl U."/>
            <person name="Bajic V.B."/>
        </authorList>
    </citation>
    <scope>NUCLEOTIDE SEQUENCE [LARGE SCALE GENOMIC DNA]</scope>
    <source>
        <strain evidence="2 3">E1L3A</strain>
    </source>
</reference>
<feature type="chain" id="PRO_5004625372" description="DUF2380 domain-containing protein" evidence="1">
    <location>
        <begin position="31"/>
        <end position="195"/>
    </location>
</feature>
<organism evidence="2 3">
    <name type="scientific">Salinisphaera shabanensis E1L3A</name>
    <dbReference type="NCBI Taxonomy" id="1033802"/>
    <lineage>
        <taxon>Bacteria</taxon>
        <taxon>Pseudomonadati</taxon>
        <taxon>Pseudomonadota</taxon>
        <taxon>Gammaproteobacteria</taxon>
        <taxon>Salinisphaerales</taxon>
        <taxon>Salinisphaeraceae</taxon>
        <taxon>Salinisphaera</taxon>
    </lineage>
</organism>
<dbReference type="STRING" id="1033802.SSPSH_002566"/>
<evidence type="ECO:0000313" key="2">
    <source>
        <dbReference type="EMBL" id="ERJ18485.1"/>
    </source>
</evidence>
<dbReference type="Pfam" id="PF11684">
    <property type="entry name" value="DUF3280"/>
    <property type="match status" value="1"/>
</dbReference>
<evidence type="ECO:0000313" key="3">
    <source>
        <dbReference type="Proteomes" id="UP000006242"/>
    </source>
</evidence>
<dbReference type="OrthoDB" id="6162708at2"/>
<reference evidence="2 3" key="1">
    <citation type="journal article" date="2011" name="J. Bacteriol.">
        <title>Genome sequence of Salinisphaera shabanensis, a gammaproteobacterium from the harsh, variable environment of the brine-seawater interface of the Shaban Deep in the Red Sea.</title>
        <authorList>
            <person name="Antunes A."/>
            <person name="Alam I."/>
            <person name="Bajic V.B."/>
            <person name="Stingl U."/>
        </authorList>
    </citation>
    <scope>NUCLEOTIDE SEQUENCE [LARGE SCALE GENOMIC DNA]</scope>
    <source>
        <strain evidence="2 3">E1L3A</strain>
    </source>
</reference>
<evidence type="ECO:0008006" key="4">
    <source>
        <dbReference type="Google" id="ProtNLM"/>
    </source>
</evidence>
<accession>U2EKK8</accession>
<dbReference type="InterPro" id="IPR021698">
    <property type="entry name" value="DUF3280"/>
</dbReference>
<comment type="caution">
    <text evidence="2">The sequence shown here is derived from an EMBL/GenBank/DDBJ whole genome shotgun (WGS) entry which is preliminary data.</text>
</comment>
<dbReference type="Gene3D" id="3.40.50.10070">
    <property type="entry name" value="TolB, N-terminal domain"/>
    <property type="match status" value="1"/>
</dbReference>
<keyword evidence="1" id="KW-0732">Signal</keyword>
<proteinExistence type="predicted"/>
<gene>
    <name evidence="2" type="ORF">SSPSH_002566</name>
</gene>
<name>U2EKK8_9GAMM</name>